<dbReference type="Pfam" id="PF02283">
    <property type="entry name" value="CobU"/>
    <property type="match status" value="1"/>
</dbReference>
<keyword evidence="1" id="KW-0548">Nucleotidyltransferase</keyword>
<sequence>MDIIIGGVYQGKLDYAKAQFSLTDSDVFFCSECPVLDLTKRCIYGFEQYLRACAQSSILPQTEYPAETVLICEDIFCGIVPMEDLERKWRDLAGRTLTVLASKANTVTRIFCGLPQQLKP</sequence>
<reference evidence="1" key="1">
    <citation type="submission" date="2020-08" db="EMBL/GenBank/DDBJ databases">
        <title>Genome public.</title>
        <authorList>
            <person name="Liu C."/>
            <person name="Sun Q."/>
        </authorList>
    </citation>
    <scope>NUCLEOTIDE SEQUENCE</scope>
    <source>
        <strain evidence="1">NSJ-52</strain>
    </source>
</reference>
<dbReference type="GO" id="GO:0000166">
    <property type="term" value="F:nucleotide binding"/>
    <property type="evidence" value="ECO:0007669"/>
    <property type="project" value="InterPro"/>
</dbReference>
<evidence type="ECO:0000313" key="2">
    <source>
        <dbReference type="Proteomes" id="UP000607645"/>
    </source>
</evidence>
<evidence type="ECO:0000313" key="1">
    <source>
        <dbReference type="EMBL" id="MBC5736621.1"/>
    </source>
</evidence>
<dbReference type="AlphaFoldDB" id="A0A8J6JBY0"/>
<gene>
    <name evidence="1" type="ORF">H8S62_06310</name>
</gene>
<dbReference type="Proteomes" id="UP000607645">
    <property type="component" value="Unassembled WGS sequence"/>
</dbReference>
<proteinExistence type="predicted"/>
<comment type="caution">
    <text evidence="1">The sequence shown here is derived from an EMBL/GenBank/DDBJ whole genome shotgun (WGS) entry which is preliminary data.</text>
</comment>
<dbReference type="RefSeq" id="WP_155151098.1">
    <property type="nucleotide sequence ID" value="NZ_JACOPQ010000004.1"/>
</dbReference>
<dbReference type="GO" id="GO:0009236">
    <property type="term" value="P:cobalamin biosynthetic process"/>
    <property type="evidence" value="ECO:0007669"/>
    <property type="project" value="UniProtKB-UniPathway"/>
</dbReference>
<protein>
    <submittedName>
        <fullName evidence="1">Bifunctional adenosylcobinamide kinase/adenosylcobinamide-phosphate guanylyltransferase</fullName>
    </submittedName>
</protein>
<keyword evidence="1" id="KW-0808">Transferase</keyword>
<dbReference type="SUPFAM" id="SSF52540">
    <property type="entry name" value="P-loop containing nucleoside triphosphate hydrolases"/>
    <property type="match status" value="1"/>
</dbReference>
<dbReference type="UniPathway" id="UPA00148">
    <property type="reaction ID" value="UER00236"/>
</dbReference>
<dbReference type="EMBL" id="JACOPQ010000004">
    <property type="protein sequence ID" value="MBC5736621.1"/>
    <property type="molecule type" value="Genomic_DNA"/>
</dbReference>
<accession>A0A8J6JBY0</accession>
<organism evidence="1 2">
    <name type="scientific">Lawsonibacter faecis</name>
    <dbReference type="NCBI Taxonomy" id="2763052"/>
    <lineage>
        <taxon>Bacteria</taxon>
        <taxon>Bacillati</taxon>
        <taxon>Bacillota</taxon>
        <taxon>Clostridia</taxon>
        <taxon>Eubacteriales</taxon>
        <taxon>Oscillospiraceae</taxon>
        <taxon>Lawsonibacter</taxon>
    </lineage>
</organism>
<name>A0A8J6JBY0_9FIRM</name>
<keyword evidence="2" id="KW-1185">Reference proteome</keyword>
<dbReference type="InterPro" id="IPR027417">
    <property type="entry name" value="P-loop_NTPase"/>
</dbReference>
<dbReference type="GO" id="GO:0043752">
    <property type="term" value="F:adenosylcobinamide kinase activity"/>
    <property type="evidence" value="ECO:0007669"/>
    <property type="project" value="InterPro"/>
</dbReference>
<dbReference type="GO" id="GO:0016779">
    <property type="term" value="F:nucleotidyltransferase activity"/>
    <property type="evidence" value="ECO:0007669"/>
    <property type="project" value="UniProtKB-KW"/>
</dbReference>
<dbReference type="InterPro" id="IPR003203">
    <property type="entry name" value="CobU/CobP"/>
</dbReference>
<keyword evidence="1" id="KW-0418">Kinase</keyword>
<dbReference type="Gene3D" id="3.40.50.300">
    <property type="entry name" value="P-loop containing nucleotide triphosphate hydrolases"/>
    <property type="match status" value="1"/>
</dbReference>